<dbReference type="RefSeq" id="WP_136425727.1">
    <property type="nucleotide sequence ID" value="NZ_SSSM01000001.1"/>
</dbReference>
<dbReference type="SMART" id="SM00220">
    <property type="entry name" value="S_TKc"/>
    <property type="match status" value="1"/>
</dbReference>
<dbReference type="InterPro" id="IPR001245">
    <property type="entry name" value="Ser-Thr/Tyr_kinase_cat_dom"/>
</dbReference>
<dbReference type="GO" id="GO:0004672">
    <property type="term" value="F:protein kinase activity"/>
    <property type="evidence" value="ECO:0007669"/>
    <property type="project" value="InterPro"/>
</dbReference>
<accession>A0A4S4FTN3</accession>
<dbReference type="InterPro" id="IPR000719">
    <property type="entry name" value="Prot_kinase_dom"/>
</dbReference>
<evidence type="ECO:0000313" key="4">
    <source>
        <dbReference type="Proteomes" id="UP000309133"/>
    </source>
</evidence>
<dbReference type="Gene3D" id="1.10.510.10">
    <property type="entry name" value="Transferase(Phosphotransferase) domain 1"/>
    <property type="match status" value="1"/>
</dbReference>
<dbReference type="SUPFAM" id="SSF56112">
    <property type="entry name" value="Protein kinase-like (PK-like)"/>
    <property type="match status" value="1"/>
</dbReference>
<dbReference type="GO" id="GO:0005524">
    <property type="term" value="F:ATP binding"/>
    <property type="evidence" value="ECO:0007669"/>
    <property type="project" value="InterPro"/>
</dbReference>
<feature type="compositionally biased region" description="Basic residues" evidence="1">
    <location>
        <begin position="308"/>
        <end position="317"/>
    </location>
</feature>
<name>A0A4S4FTN3_9MICO</name>
<organism evidence="3 4">
    <name type="scientific">Naasia lichenicola</name>
    <dbReference type="NCBI Taxonomy" id="2565933"/>
    <lineage>
        <taxon>Bacteria</taxon>
        <taxon>Bacillati</taxon>
        <taxon>Actinomycetota</taxon>
        <taxon>Actinomycetes</taxon>
        <taxon>Micrococcales</taxon>
        <taxon>Microbacteriaceae</taxon>
        <taxon>Naasia</taxon>
    </lineage>
</organism>
<dbReference type="Proteomes" id="UP000309133">
    <property type="component" value="Unassembled WGS sequence"/>
</dbReference>
<dbReference type="InterPro" id="IPR011009">
    <property type="entry name" value="Kinase-like_dom_sf"/>
</dbReference>
<dbReference type="AlphaFoldDB" id="A0A4S4FTN3"/>
<comment type="caution">
    <text evidence="3">The sequence shown here is derived from an EMBL/GenBank/DDBJ whole genome shotgun (WGS) entry which is preliminary data.</text>
</comment>
<evidence type="ECO:0000256" key="1">
    <source>
        <dbReference type="SAM" id="MobiDB-lite"/>
    </source>
</evidence>
<proteinExistence type="predicted"/>
<keyword evidence="4" id="KW-1185">Reference proteome</keyword>
<evidence type="ECO:0000259" key="2">
    <source>
        <dbReference type="PROSITE" id="PS50011"/>
    </source>
</evidence>
<dbReference type="Pfam" id="PF07714">
    <property type="entry name" value="PK_Tyr_Ser-Thr"/>
    <property type="match status" value="1"/>
</dbReference>
<evidence type="ECO:0000313" key="3">
    <source>
        <dbReference type="EMBL" id="THG32946.1"/>
    </source>
</evidence>
<dbReference type="EMBL" id="SSSM01000001">
    <property type="protein sequence ID" value="THG32946.1"/>
    <property type="molecule type" value="Genomic_DNA"/>
</dbReference>
<feature type="domain" description="Protein kinase" evidence="2">
    <location>
        <begin position="8"/>
        <end position="346"/>
    </location>
</feature>
<feature type="compositionally biased region" description="Low complexity" evidence="1">
    <location>
        <begin position="297"/>
        <end position="307"/>
    </location>
</feature>
<reference evidence="3 4" key="1">
    <citation type="submission" date="2019-04" db="EMBL/GenBank/DDBJ databases">
        <authorList>
            <person name="Jiang L."/>
        </authorList>
    </citation>
    <scope>NUCLEOTIDE SEQUENCE [LARGE SCALE GENOMIC DNA]</scope>
    <source>
        <strain evidence="3 4">YIM 131853</strain>
    </source>
</reference>
<dbReference type="OrthoDB" id="5125808at2"/>
<gene>
    <name evidence="3" type="ORF">E6C64_00815</name>
</gene>
<feature type="region of interest" description="Disordered" evidence="1">
    <location>
        <begin position="25"/>
        <end position="60"/>
    </location>
</feature>
<dbReference type="PROSITE" id="PS50011">
    <property type="entry name" value="PROTEIN_KINASE_DOM"/>
    <property type="match status" value="1"/>
</dbReference>
<sequence length="496" mass="50600">MTETIGGYELVRKLASSARSDVHLARLPERLRTGSASASPDARDQDTSAGGSTAQDGRGAVPGAVDAEVVLKLLRSTADGAGGSDELLALSATASEHVVRLLDVVTTDDGRSCLILEALQPDGVGELLRRRERLDPGEAVTLLISAARGLADLHAAGWVHGRVGAGNLLLRSDGTPVLVGFGAARHRDADGVAADRAAWARMVGALLPTLPVAVVDDLAAGEGGIEDAAERLFAVAEPIPVRVLGDRMASPRHRLEVGEVWSRIPGRGIPVQEPAIQQDDGPVASGGGWFGRGPKVRTASAAPSTTASRRRSSARVRARTEASKQPAAQVLLPRAASALRSIRPRFWLLGAGGAAALLVAVLAVPVESPASGAVVPPTPAASDGVLLPPAEAAIVAAIVGDDPAAAASALDARRSQCTADTATACIAEVDQTGSAQEAADRSALDSGTSLAGLGLEGEAQVQRLGDAALVTFGASSVLLVRTDLGWRIRDAFASAE</sequence>
<protein>
    <recommendedName>
        <fullName evidence="2">Protein kinase domain-containing protein</fullName>
    </recommendedName>
</protein>
<feature type="region of interest" description="Disordered" evidence="1">
    <location>
        <begin position="272"/>
        <end position="325"/>
    </location>
</feature>